<evidence type="ECO:0000256" key="14">
    <source>
        <dbReference type="RuleBase" id="RU361274"/>
    </source>
</evidence>
<dbReference type="PANTHER" id="PTHR30616">
    <property type="entry name" value="UNCHARACTERIZED PROTEIN YFIH"/>
    <property type="match status" value="1"/>
</dbReference>
<dbReference type="GO" id="GO:0016787">
    <property type="term" value="F:hydrolase activity"/>
    <property type="evidence" value="ECO:0007669"/>
    <property type="project" value="UniProtKB-KW"/>
</dbReference>
<dbReference type="OrthoDB" id="4279at2"/>
<dbReference type="NCBIfam" id="TIGR00726">
    <property type="entry name" value="peptidoglycan editing factor PgeF"/>
    <property type="match status" value="1"/>
</dbReference>
<evidence type="ECO:0000256" key="4">
    <source>
        <dbReference type="ARBA" id="ARBA00003215"/>
    </source>
</evidence>
<evidence type="ECO:0000256" key="7">
    <source>
        <dbReference type="ARBA" id="ARBA00022723"/>
    </source>
</evidence>
<keyword evidence="6" id="KW-0808">Transferase</keyword>
<evidence type="ECO:0000256" key="9">
    <source>
        <dbReference type="ARBA" id="ARBA00022833"/>
    </source>
</evidence>
<evidence type="ECO:0000256" key="13">
    <source>
        <dbReference type="ARBA" id="ARBA00049893"/>
    </source>
</evidence>
<dbReference type="PANTHER" id="PTHR30616:SF2">
    <property type="entry name" value="PURINE NUCLEOSIDE PHOSPHORYLASE LACC1"/>
    <property type="match status" value="1"/>
</dbReference>
<comment type="cofactor">
    <cofactor evidence="2">
        <name>Zn(2+)</name>
        <dbReference type="ChEBI" id="CHEBI:29105"/>
    </cofactor>
</comment>
<dbReference type="SUPFAM" id="SSF64438">
    <property type="entry name" value="CNF1/YfiH-like putative cysteine hydrolases"/>
    <property type="match status" value="1"/>
</dbReference>
<comment type="catalytic activity">
    <reaction evidence="1">
        <text>inosine + phosphate = alpha-D-ribose 1-phosphate + hypoxanthine</text>
        <dbReference type="Rhea" id="RHEA:27646"/>
        <dbReference type="ChEBI" id="CHEBI:17368"/>
        <dbReference type="ChEBI" id="CHEBI:17596"/>
        <dbReference type="ChEBI" id="CHEBI:43474"/>
        <dbReference type="ChEBI" id="CHEBI:57720"/>
        <dbReference type="EC" id="2.4.2.1"/>
    </reaction>
    <physiologicalReaction direction="left-to-right" evidence="1">
        <dbReference type="Rhea" id="RHEA:27647"/>
    </physiologicalReaction>
</comment>
<dbReference type="EMBL" id="QKXQ01000299">
    <property type="protein sequence ID" value="REH95423.1"/>
    <property type="molecule type" value="Genomic_DNA"/>
</dbReference>
<accession>A0A3E0IPQ1</accession>
<dbReference type="InterPro" id="IPR011324">
    <property type="entry name" value="Cytotoxic_necrot_fac-like_cat"/>
</dbReference>
<evidence type="ECO:0000256" key="10">
    <source>
        <dbReference type="ARBA" id="ARBA00023008"/>
    </source>
</evidence>
<evidence type="ECO:0000256" key="8">
    <source>
        <dbReference type="ARBA" id="ARBA00022801"/>
    </source>
</evidence>
<proteinExistence type="inferred from homology"/>
<evidence type="ECO:0000256" key="12">
    <source>
        <dbReference type="ARBA" id="ARBA00048968"/>
    </source>
</evidence>
<evidence type="ECO:0000256" key="3">
    <source>
        <dbReference type="ARBA" id="ARBA00001973"/>
    </source>
</evidence>
<evidence type="ECO:0000313" key="15">
    <source>
        <dbReference type="EMBL" id="REH95423.1"/>
    </source>
</evidence>
<dbReference type="GO" id="GO:0017061">
    <property type="term" value="F:S-methyl-5-thioadenosine phosphorylase activity"/>
    <property type="evidence" value="ECO:0007669"/>
    <property type="project" value="UniProtKB-EC"/>
</dbReference>
<dbReference type="Gene3D" id="3.60.140.10">
    <property type="entry name" value="CNF1/YfiH-like putative cysteine hydrolases"/>
    <property type="match status" value="1"/>
</dbReference>
<protein>
    <recommendedName>
        <fullName evidence="14">Purine nucleoside phosphorylase</fullName>
    </recommendedName>
</protein>
<evidence type="ECO:0000256" key="6">
    <source>
        <dbReference type="ARBA" id="ARBA00022679"/>
    </source>
</evidence>
<keyword evidence="7" id="KW-0479">Metal-binding</keyword>
<dbReference type="Proteomes" id="UP000256562">
    <property type="component" value="Unassembled WGS sequence"/>
</dbReference>
<keyword evidence="9" id="KW-0862">Zinc</keyword>
<comment type="caution">
    <text evidence="15">The sequence shown here is derived from an EMBL/GenBank/DDBJ whole genome shotgun (WGS) entry which is preliminary data.</text>
</comment>
<comment type="similarity">
    <text evidence="5 14">Belongs to the purine nucleoside phosphorylase YfiH/LACC1 family.</text>
</comment>
<comment type="cofactor">
    <cofactor evidence="3">
        <name>Cu(2+)</name>
        <dbReference type="ChEBI" id="CHEBI:29036"/>
    </cofactor>
</comment>
<evidence type="ECO:0000256" key="1">
    <source>
        <dbReference type="ARBA" id="ARBA00000553"/>
    </source>
</evidence>
<name>A0A3E0IPQ1_9STAP</name>
<reference evidence="15 16" key="1">
    <citation type="journal article" date="2018" name="Vet. Microbiol.">
        <title>Characterisation of Staphylococcus felis isolated from cats using whole genome sequencing.</title>
        <authorList>
            <person name="Worthing K."/>
            <person name="Pang S."/>
            <person name="Trott D.J."/>
            <person name="Abraham S."/>
            <person name="Coombs G.W."/>
            <person name="Jordan D."/>
            <person name="McIntyre L."/>
            <person name="Davies M.R."/>
            <person name="Norris J."/>
        </authorList>
    </citation>
    <scope>NUCLEOTIDE SEQUENCE [LARGE SCALE GENOMIC DNA]</scope>
    <source>
        <strain evidence="15 16">F9</strain>
    </source>
</reference>
<dbReference type="CDD" id="cd16833">
    <property type="entry name" value="YfiH"/>
    <property type="match status" value="1"/>
</dbReference>
<dbReference type="RefSeq" id="WP_116094340.1">
    <property type="nucleotide sequence ID" value="NZ_QKXQ01000299.1"/>
</dbReference>
<comment type="catalytic activity">
    <reaction evidence="12">
        <text>adenosine + phosphate = alpha-D-ribose 1-phosphate + adenine</text>
        <dbReference type="Rhea" id="RHEA:27642"/>
        <dbReference type="ChEBI" id="CHEBI:16335"/>
        <dbReference type="ChEBI" id="CHEBI:16708"/>
        <dbReference type="ChEBI" id="CHEBI:43474"/>
        <dbReference type="ChEBI" id="CHEBI:57720"/>
        <dbReference type="EC" id="2.4.2.1"/>
    </reaction>
    <physiologicalReaction direction="left-to-right" evidence="12">
        <dbReference type="Rhea" id="RHEA:27643"/>
    </physiologicalReaction>
</comment>
<dbReference type="GO" id="GO:0005507">
    <property type="term" value="F:copper ion binding"/>
    <property type="evidence" value="ECO:0007669"/>
    <property type="project" value="TreeGrafter"/>
</dbReference>
<dbReference type="InterPro" id="IPR038371">
    <property type="entry name" value="Cu_polyphenol_OxRdtase_sf"/>
</dbReference>
<keyword evidence="8" id="KW-0378">Hydrolase</keyword>
<dbReference type="AlphaFoldDB" id="A0A3E0IPQ1"/>
<organism evidence="15 16">
    <name type="scientific">Staphylococcus felis</name>
    <dbReference type="NCBI Taxonomy" id="46127"/>
    <lineage>
        <taxon>Bacteria</taxon>
        <taxon>Bacillati</taxon>
        <taxon>Bacillota</taxon>
        <taxon>Bacilli</taxon>
        <taxon>Bacillales</taxon>
        <taxon>Staphylococcaceae</taxon>
        <taxon>Staphylococcus</taxon>
    </lineage>
</organism>
<dbReference type="Pfam" id="PF02578">
    <property type="entry name" value="Cu-oxidase_4"/>
    <property type="match status" value="1"/>
</dbReference>
<evidence type="ECO:0000256" key="11">
    <source>
        <dbReference type="ARBA" id="ARBA00047989"/>
    </source>
</evidence>
<comment type="function">
    <text evidence="4">Purine nucleoside enzyme that catalyzes the phosphorolysis of adenosine and inosine nucleosides, yielding D-ribose 1-phosphate and the respective free bases, adenine and hypoxanthine. Also catalyzes the phosphorolysis of S-methyl-5'-thioadenosine into adenine and S-methyl-5-thio-alpha-D-ribose 1-phosphate. Also has adenosine deaminase activity.</text>
</comment>
<keyword evidence="10" id="KW-0186">Copper</keyword>
<evidence type="ECO:0000313" key="16">
    <source>
        <dbReference type="Proteomes" id="UP000256562"/>
    </source>
</evidence>
<dbReference type="InterPro" id="IPR003730">
    <property type="entry name" value="Cu_polyphenol_OxRdtase"/>
</dbReference>
<evidence type="ECO:0000256" key="2">
    <source>
        <dbReference type="ARBA" id="ARBA00001947"/>
    </source>
</evidence>
<evidence type="ECO:0000256" key="5">
    <source>
        <dbReference type="ARBA" id="ARBA00007353"/>
    </source>
</evidence>
<gene>
    <name evidence="15" type="primary">pgeF</name>
    <name evidence="15" type="ORF">DOS83_06430</name>
</gene>
<comment type="catalytic activity">
    <reaction evidence="13">
        <text>S-methyl-5'-thioadenosine + phosphate = 5-(methylsulfanyl)-alpha-D-ribose 1-phosphate + adenine</text>
        <dbReference type="Rhea" id="RHEA:11852"/>
        <dbReference type="ChEBI" id="CHEBI:16708"/>
        <dbReference type="ChEBI" id="CHEBI:17509"/>
        <dbReference type="ChEBI" id="CHEBI:43474"/>
        <dbReference type="ChEBI" id="CHEBI:58533"/>
        <dbReference type="EC" id="2.4.2.28"/>
    </reaction>
    <physiologicalReaction direction="left-to-right" evidence="13">
        <dbReference type="Rhea" id="RHEA:11853"/>
    </physiologicalReaction>
</comment>
<comment type="catalytic activity">
    <reaction evidence="11">
        <text>adenosine + H2O + H(+) = inosine + NH4(+)</text>
        <dbReference type="Rhea" id="RHEA:24408"/>
        <dbReference type="ChEBI" id="CHEBI:15377"/>
        <dbReference type="ChEBI" id="CHEBI:15378"/>
        <dbReference type="ChEBI" id="CHEBI:16335"/>
        <dbReference type="ChEBI" id="CHEBI:17596"/>
        <dbReference type="ChEBI" id="CHEBI:28938"/>
        <dbReference type="EC" id="3.5.4.4"/>
    </reaction>
    <physiologicalReaction direction="left-to-right" evidence="11">
        <dbReference type="Rhea" id="RHEA:24409"/>
    </physiologicalReaction>
</comment>
<sequence>MMETFRKKQHHLYYEPSLSQGITIGMTTRNGGKSAYPKHAFNMARYIDDVPEYITQHQEVLAHEIGFERAQWVFPIQTHEDKVIEIFAQNKGQNIQDLSKDVLYGVDGMYTYEKNILLTMCYADCVPVYFYSAKYHFIALAHAGWRGTVKQIVHRVITQFPYDLKELQVVIGPATSNSYEINEEILNQFKQLPIDEKRYIEQRGPDCYGIDLKYANHLLCEHYGIPAQNITMTEYTTTEHLDLFFSYRIEKGNTGRMLAFIGQK</sequence>